<evidence type="ECO:0000313" key="2">
    <source>
        <dbReference type="Proteomes" id="UP000294841"/>
    </source>
</evidence>
<dbReference type="Proteomes" id="UP000294841">
    <property type="component" value="Unassembled WGS sequence"/>
</dbReference>
<sequence length="344" mass="40051">MININYLIKAFERLYCSCHKGDIIDELCFSNKNAKEFLPIAQAYLSGSLDGSIPENIFSEIDKELITIRENKFILDSEFSFFIQKKKEVAIQFLVRSEERESNPLVASQNEEKIKKLIKHKGLSLLILFDFSEQLSYKQVKTIINEYRNIPSLGRGNHNKSAFNIAYFYINEENKLASEKANIRVYPKNRITNSNLESVMEKNNKLAINKPKNISRKVYFGNAQEYKDGFCSEYYECQIKLDNQKLFIEYQYADDPCYYQLSGEEIEPNTYYLKSNDKFGTTATVKIDFDEDNFGLLDEIIGEIVFKGENIEWFIDNIAFETLLKIAENYIKSTKNDSPSQLCR</sequence>
<protein>
    <submittedName>
        <fullName evidence="1">Uncharacterized protein</fullName>
    </submittedName>
</protein>
<accession>A0A4R2MX34</accession>
<reference evidence="1 2" key="1">
    <citation type="submission" date="2019-03" db="EMBL/GenBank/DDBJ databases">
        <title>Genomic Encyclopedia of Type Strains, Phase IV (KMG-IV): sequencing the most valuable type-strain genomes for metagenomic binning, comparative biology and taxonomic classification.</title>
        <authorList>
            <person name="Goeker M."/>
        </authorList>
    </citation>
    <scope>NUCLEOTIDE SEQUENCE [LARGE SCALE GENOMIC DNA]</scope>
    <source>
        <strain evidence="1 2">DSM 28231</strain>
    </source>
</reference>
<comment type="caution">
    <text evidence="1">The sequence shown here is derived from an EMBL/GenBank/DDBJ whole genome shotgun (WGS) entry which is preliminary data.</text>
</comment>
<keyword evidence="2" id="KW-1185">Reference proteome</keyword>
<dbReference type="OrthoDB" id="6430329at2"/>
<dbReference type="RefSeq" id="WP_132024709.1">
    <property type="nucleotide sequence ID" value="NZ_SLXI01000007.1"/>
</dbReference>
<gene>
    <name evidence="1" type="ORF">EV697_1075</name>
</gene>
<name>A0A4R2MX34_9PAST</name>
<dbReference type="EMBL" id="SLXI01000007">
    <property type="protein sequence ID" value="TCP11454.1"/>
    <property type="molecule type" value="Genomic_DNA"/>
</dbReference>
<dbReference type="AlphaFoldDB" id="A0A4R2MX34"/>
<proteinExistence type="predicted"/>
<organism evidence="1 2">
    <name type="scientific">Bisgaardia hudsonensis</name>
    <dbReference type="NCBI Taxonomy" id="109472"/>
    <lineage>
        <taxon>Bacteria</taxon>
        <taxon>Pseudomonadati</taxon>
        <taxon>Pseudomonadota</taxon>
        <taxon>Gammaproteobacteria</taxon>
        <taxon>Pasteurellales</taxon>
        <taxon>Pasteurellaceae</taxon>
        <taxon>Bisgaardia</taxon>
    </lineage>
</organism>
<evidence type="ECO:0000313" key="1">
    <source>
        <dbReference type="EMBL" id="TCP11454.1"/>
    </source>
</evidence>